<comment type="similarity">
    <text evidence="1">Belongs to the short-chain dehydrogenases/reductases (SDR) family.</text>
</comment>
<dbReference type="SUPFAM" id="SSF51735">
    <property type="entry name" value="NAD(P)-binding Rossmann-fold domains"/>
    <property type="match status" value="1"/>
</dbReference>
<name>A0A1E4SXE2_9ASCO</name>
<evidence type="ECO:0000313" key="5">
    <source>
        <dbReference type="Proteomes" id="UP000094801"/>
    </source>
</evidence>
<dbReference type="EMBL" id="KV453858">
    <property type="protein sequence ID" value="ODV84147.1"/>
    <property type="molecule type" value="Genomic_DNA"/>
</dbReference>
<reference evidence="5" key="1">
    <citation type="submission" date="2016-04" db="EMBL/GenBank/DDBJ databases">
        <title>Comparative genomics of biotechnologically important yeasts.</title>
        <authorList>
            <consortium name="DOE Joint Genome Institute"/>
            <person name="Riley R."/>
            <person name="Haridas S."/>
            <person name="Wolfe K.H."/>
            <person name="Lopes M.R."/>
            <person name="Hittinger C.T."/>
            <person name="Goker M."/>
            <person name="Salamov A."/>
            <person name="Wisecaver J."/>
            <person name="Long T.M."/>
            <person name="Aerts A.L."/>
            <person name="Barry K."/>
            <person name="Choi C."/>
            <person name="Clum A."/>
            <person name="Coughlan A.Y."/>
            <person name="Deshpande S."/>
            <person name="Douglass A.P."/>
            <person name="Hanson S.J."/>
            <person name="Klenk H.-P."/>
            <person name="Labutti K."/>
            <person name="Lapidus A."/>
            <person name="Lindquist E."/>
            <person name="Lipzen A."/>
            <person name="Meier-Kolthoff J.P."/>
            <person name="Ohm R.A."/>
            <person name="Otillar R.P."/>
            <person name="Pangilinan J."/>
            <person name="Peng Y."/>
            <person name="Rokas A."/>
            <person name="Rosa C.A."/>
            <person name="Scheuner C."/>
            <person name="Sibirny A.A."/>
            <person name="Slot J.C."/>
            <person name="Stielow J.B."/>
            <person name="Sun H."/>
            <person name="Kurtzman C.P."/>
            <person name="Blackwell M."/>
            <person name="Grigoriev I.V."/>
            <person name="Jeffries T.W."/>
        </authorList>
    </citation>
    <scope>NUCLEOTIDE SEQUENCE [LARGE SCALE GENOMIC DNA]</scope>
    <source>
        <strain evidence="5">NRRL YB-2248</strain>
    </source>
</reference>
<dbReference type="PRINTS" id="PR00081">
    <property type="entry name" value="GDHRDH"/>
</dbReference>
<dbReference type="PROSITE" id="PS00061">
    <property type="entry name" value="ADH_SHORT"/>
    <property type="match status" value="1"/>
</dbReference>
<keyword evidence="5" id="KW-1185">Reference proteome</keyword>
<dbReference type="InterPro" id="IPR002347">
    <property type="entry name" value="SDR_fam"/>
</dbReference>
<evidence type="ECO:0000313" key="4">
    <source>
        <dbReference type="EMBL" id="ODV84147.1"/>
    </source>
</evidence>
<dbReference type="InterPro" id="IPR020904">
    <property type="entry name" value="Sc_DH/Rdtase_CS"/>
</dbReference>
<dbReference type="GO" id="GO:0044281">
    <property type="term" value="P:small molecule metabolic process"/>
    <property type="evidence" value="ECO:0007669"/>
    <property type="project" value="UniProtKB-ARBA"/>
</dbReference>
<evidence type="ECO:0000256" key="3">
    <source>
        <dbReference type="ARBA" id="ARBA00023002"/>
    </source>
</evidence>
<dbReference type="GO" id="GO:0050085">
    <property type="term" value="F:mannitol 2-dehydrogenase (NADP+) activity"/>
    <property type="evidence" value="ECO:0007669"/>
    <property type="project" value="UniProtKB-ARBA"/>
</dbReference>
<dbReference type="STRING" id="983967.A0A1E4SXE2"/>
<accession>A0A1E4SXE2</accession>
<keyword evidence="2" id="KW-0521">NADP</keyword>
<evidence type="ECO:0000256" key="2">
    <source>
        <dbReference type="ARBA" id="ARBA00022857"/>
    </source>
</evidence>
<dbReference type="GO" id="GO:0005975">
    <property type="term" value="P:carbohydrate metabolic process"/>
    <property type="evidence" value="ECO:0007669"/>
    <property type="project" value="UniProtKB-ARBA"/>
</dbReference>
<dbReference type="FunFam" id="3.40.50.720:FF:000090">
    <property type="entry name" value="NADP-dependent mannitol dehydrogenase"/>
    <property type="match status" value="1"/>
</dbReference>
<dbReference type="GO" id="GO:0050664">
    <property type="term" value="F:oxidoreductase activity, acting on NAD(P)H, oxygen as acceptor"/>
    <property type="evidence" value="ECO:0007669"/>
    <property type="project" value="TreeGrafter"/>
</dbReference>
<gene>
    <name evidence="4" type="ORF">CANARDRAFT_8825</name>
</gene>
<dbReference type="PANTHER" id="PTHR43008:SF13">
    <property type="entry name" value="L-XYLULOSE REDUCTASE-RELATED"/>
    <property type="match status" value="1"/>
</dbReference>
<dbReference type="PANTHER" id="PTHR43008">
    <property type="entry name" value="BENZIL REDUCTASE"/>
    <property type="match status" value="1"/>
</dbReference>
<sequence>MSSEQITKSYILDSGPLPKPSPELSDDVLSLFSLKGKVAVVTGASKGIGFAIAEAYASAGATVIIYYNSTPVEAKVEYLKKKYGVQVKEYKCQVDNMKEIAKTTELVLEEFGKIDIFVANAGIAWDSKDILNIEDDEEAALEWKKLFQVDVDSVHYCARSIGKVFKKQGYGSFIVTASISAHIVNIPQFQAPYNSCKAAVLHYAKSIAIEWAGFARVNTISPGYVKTEMVENLPKGLMEEWCKFIPLGRLALPKELVGAYLYLASDASTYCTGTDIKIDGGYCSI</sequence>
<dbReference type="OrthoDB" id="1888931at2759"/>
<dbReference type="AlphaFoldDB" id="A0A1E4SXE2"/>
<organism evidence="4 5">
    <name type="scientific">[Candida] arabinofermentans NRRL YB-2248</name>
    <dbReference type="NCBI Taxonomy" id="983967"/>
    <lineage>
        <taxon>Eukaryota</taxon>
        <taxon>Fungi</taxon>
        <taxon>Dikarya</taxon>
        <taxon>Ascomycota</taxon>
        <taxon>Saccharomycotina</taxon>
        <taxon>Pichiomycetes</taxon>
        <taxon>Pichiales</taxon>
        <taxon>Pichiaceae</taxon>
        <taxon>Ogataea</taxon>
        <taxon>Ogataea/Candida clade</taxon>
    </lineage>
</organism>
<dbReference type="PRINTS" id="PR00080">
    <property type="entry name" value="SDRFAMILY"/>
</dbReference>
<keyword evidence="3" id="KW-0560">Oxidoreductase</keyword>
<dbReference type="InterPro" id="IPR036291">
    <property type="entry name" value="NAD(P)-bd_dom_sf"/>
</dbReference>
<dbReference type="Gene3D" id="3.40.50.720">
    <property type="entry name" value="NAD(P)-binding Rossmann-like Domain"/>
    <property type="match status" value="1"/>
</dbReference>
<evidence type="ECO:0000256" key="1">
    <source>
        <dbReference type="ARBA" id="ARBA00006484"/>
    </source>
</evidence>
<proteinExistence type="inferred from homology"/>
<protein>
    <submittedName>
        <fullName evidence="4">Uncharacterized protein</fullName>
    </submittedName>
</protein>
<dbReference type="Pfam" id="PF13561">
    <property type="entry name" value="adh_short_C2"/>
    <property type="match status" value="1"/>
</dbReference>
<dbReference type="Proteomes" id="UP000094801">
    <property type="component" value="Unassembled WGS sequence"/>
</dbReference>